<reference evidence="1" key="1">
    <citation type="submission" date="2022-11" db="EMBL/GenBank/DDBJ databases">
        <title>Centuries of genome instability and evolution in soft-shell clam transmissible cancer (bioRxiv).</title>
        <authorList>
            <person name="Hart S.F.M."/>
            <person name="Yonemitsu M.A."/>
            <person name="Giersch R.M."/>
            <person name="Beal B.F."/>
            <person name="Arriagada G."/>
            <person name="Davis B.W."/>
            <person name="Ostrander E.A."/>
            <person name="Goff S.P."/>
            <person name="Metzger M.J."/>
        </authorList>
    </citation>
    <scope>NUCLEOTIDE SEQUENCE</scope>
    <source>
        <strain evidence="1">MELC-2E11</strain>
        <tissue evidence="1">Siphon/mantle</tissue>
    </source>
</reference>
<proteinExistence type="predicted"/>
<evidence type="ECO:0000313" key="2">
    <source>
        <dbReference type="Proteomes" id="UP001164746"/>
    </source>
</evidence>
<accession>A0ABY7EIQ7</accession>
<dbReference type="EMBL" id="CP111017">
    <property type="protein sequence ID" value="WAR08284.1"/>
    <property type="molecule type" value="Genomic_DNA"/>
</dbReference>
<name>A0ABY7EIQ7_MYAAR</name>
<organism evidence="1 2">
    <name type="scientific">Mya arenaria</name>
    <name type="common">Soft-shell clam</name>
    <dbReference type="NCBI Taxonomy" id="6604"/>
    <lineage>
        <taxon>Eukaryota</taxon>
        <taxon>Metazoa</taxon>
        <taxon>Spiralia</taxon>
        <taxon>Lophotrochozoa</taxon>
        <taxon>Mollusca</taxon>
        <taxon>Bivalvia</taxon>
        <taxon>Autobranchia</taxon>
        <taxon>Heteroconchia</taxon>
        <taxon>Euheterodonta</taxon>
        <taxon>Imparidentia</taxon>
        <taxon>Neoheterodontei</taxon>
        <taxon>Myida</taxon>
        <taxon>Myoidea</taxon>
        <taxon>Myidae</taxon>
        <taxon>Mya</taxon>
    </lineage>
</organism>
<protein>
    <submittedName>
        <fullName evidence="1">Uncharacterized protein</fullName>
    </submittedName>
</protein>
<keyword evidence="2" id="KW-1185">Reference proteome</keyword>
<sequence length="274" mass="31685">MENYSILFMLMAILNENRSFIEALSFYILSVMWFNTSKKAVHPKLRLNVFQGSKGSQFIIVLSRNFQKDKDIYQKKFQSGERLFYIFPVLSVFDGNNYSDMRFELSRLLTYEKVNGHELSFMKLSKQGLYFSTSTASLVCFHCHKKSSSSANEYGANLHTETCEFFHGGATANVTAEADESGYIFHTQLMLSIINSQPMAQNGEDLGHLRMNEEIQNDHQTNTFHGVPMRQARHGRFRIPSTRRTSFDHPNWPTFHEENAQQLADSGFFFNGRY</sequence>
<dbReference type="SUPFAM" id="SSF57924">
    <property type="entry name" value="Inhibitor of apoptosis (IAP) repeat"/>
    <property type="match status" value="2"/>
</dbReference>
<evidence type="ECO:0000313" key="1">
    <source>
        <dbReference type="EMBL" id="WAR08284.1"/>
    </source>
</evidence>
<gene>
    <name evidence="1" type="ORF">MAR_018242</name>
</gene>
<dbReference type="Proteomes" id="UP001164746">
    <property type="component" value="Chromosome 6"/>
</dbReference>
<dbReference type="Gene3D" id="1.10.1170.10">
    <property type="entry name" value="Inhibitor Of Apoptosis Protein (2mihbC-IAP-1), Chain A"/>
    <property type="match status" value="1"/>
</dbReference>